<dbReference type="EMBL" id="PSQE01000004">
    <property type="protein sequence ID" value="RHN63553.1"/>
    <property type="molecule type" value="Genomic_DNA"/>
</dbReference>
<protein>
    <submittedName>
        <fullName evidence="1">Uncharacterized protein</fullName>
    </submittedName>
</protein>
<dbReference type="Proteomes" id="UP000265566">
    <property type="component" value="Chromosome 4"/>
</dbReference>
<organism evidence="1 2">
    <name type="scientific">Medicago truncatula</name>
    <name type="common">Barrel medic</name>
    <name type="synonym">Medicago tribuloides</name>
    <dbReference type="NCBI Taxonomy" id="3880"/>
    <lineage>
        <taxon>Eukaryota</taxon>
        <taxon>Viridiplantae</taxon>
        <taxon>Streptophyta</taxon>
        <taxon>Embryophyta</taxon>
        <taxon>Tracheophyta</taxon>
        <taxon>Spermatophyta</taxon>
        <taxon>Magnoliopsida</taxon>
        <taxon>eudicotyledons</taxon>
        <taxon>Gunneridae</taxon>
        <taxon>Pentapetalae</taxon>
        <taxon>rosids</taxon>
        <taxon>fabids</taxon>
        <taxon>Fabales</taxon>
        <taxon>Fabaceae</taxon>
        <taxon>Papilionoideae</taxon>
        <taxon>50 kb inversion clade</taxon>
        <taxon>NPAAA clade</taxon>
        <taxon>Hologalegina</taxon>
        <taxon>IRL clade</taxon>
        <taxon>Trifolieae</taxon>
        <taxon>Medicago</taxon>
    </lineage>
</organism>
<evidence type="ECO:0000313" key="1">
    <source>
        <dbReference type="EMBL" id="RHN63553.1"/>
    </source>
</evidence>
<reference evidence="2" key="1">
    <citation type="journal article" date="2018" name="Nat. Plants">
        <title>Whole-genome landscape of Medicago truncatula symbiotic genes.</title>
        <authorList>
            <person name="Pecrix Y."/>
            <person name="Staton S.E."/>
            <person name="Sallet E."/>
            <person name="Lelandais-Briere C."/>
            <person name="Moreau S."/>
            <person name="Carrere S."/>
            <person name="Blein T."/>
            <person name="Jardinaud M.F."/>
            <person name="Latrasse D."/>
            <person name="Zouine M."/>
            <person name="Zahm M."/>
            <person name="Kreplak J."/>
            <person name="Mayjonade B."/>
            <person name="Satge C."/>
            <person name="Perez M."/>
            <person name="Cauet S."/>
            <person name="Marande W."/>
            <person name="Chantry-Darmon C."/>
            <person name="Lopez-Roques C."/>
            <person name="Bouchez O."/>
            <person name="Berard A."/>
            <person name="Debelle F."/>
            <person name="Munos S."/>
            <person name="Bendahmane A."/>
            <person name="Berges H."/>
            <person name="Niebel A."/>
            <person name="Buitink J."/>
            <person name="Frugier F."/>
            <person name="Benhamed M."/>
            <person name="Crespi M."/>
            <person name="Gouzy J."/>
            <person name="Gamas P."/>
        </authorList>
    </citation>
    <scope>NUCLEOTIDE SEQUENCE [LARGE SCALE GENOMIC DNA]</scope>
    <source>
        <strain evidence="2">cv. Jemalong A17</strain>
    </source>
</reference>
<evidence type="ECO:0000313" key="2">
    <source>
        <dbReference type="Proteomes" id="UP000265566"/>
    </source>
</evidence>
<proteinExistence type="predicted"/>
<accession>A0A396IFH9</accession>
<name>A0A396IFH9_MEDTR</name>
<comment type="caution">
    <text evidence="1">The sequence shown here is derived from an EMBL/GenBank/DDBJ whole genome shotgun (WGS) entry which is preliminary data.</text>
</comment>
<sequence length="97" mass="11121">MISNHVKTASFHIYVLGEFGVRESWTKLFIVGPLPSVECPVGEGKKVDIFFIKNDNEIACFDLNTQTIEDLGVKGEYFCCHFAIYKKNLLSFRRIRS</sequence>
<dbReference type="Gramene" id="rna26266">
    <property type="protein sequence ID" value="RHN63553.1"/>
    <property type="gene ID" value="gene26266"/>
</dbReference>
<dbReference type="AlphaFoldDB" id="A0A396IFH9"/>
<gene>
    <name evidence="1" type="ORF">MtrunA17_Chr4g0059541</name>
</gene>